<comment type="caution">
    <text evidence="1">The sequence shown here is derived from an EMBL/GenBank/DDBJ whole genome shotgun (WGS) entry which is preliminary data.</text>
</comment>
<evidence type="ECO:0000313" key="1">
    <source>
        <dbReference type="EMBL" id="GBP29418.1"/>
    </source>
</evidence>
<organism evidence="1 2">
    <name type="scientific">Eumeta variegata</name>
    <name type="common">Bagworm moth</name>
    <name type="synonym">Eumeta japonica</name>
    <dbReference type="NCBI Taxonomy" id="151549"/>
    <lineage>
        <taxon>Eukaryota</taxon>
        <taxon>Metazoa</taxon>
        <taxon>Ecdysozoa</taxon>
        <taxon>Arthropoda</taxon>
        <taxon>Hexapoda</taxon>
        <taxon>Insecta</taxon>
        <taxon>Pterygota</taxon>
        <taxon>Neoptera</taxon>
        <taxon>Endopterygota</taxon>
        <taxon>Lepidoptera</taxon>
        <taxon>Glossata</taxon>
        <taxon>Ditrysia</taxon>
        <taxon>Tineoidea</taxon>
        <taxon>Psychidae</taxon>
        <taxon>Oiketicinae</taxon>
        <taxon>Eumeta</taxon>
    </lineage>
</organism>
<dbReference type="EMBL" id="BGZK01000220">
    <property type="protein sequence ID" value="GBP29418.1"/>
    <property type="molecule type" value="Genomic_DNA"/>
</dbReference>
<reference evidence="1 2" key="1">
    <citation type="journal article" date="2019" name="Commun. Biol.">
        <title>The bagworm genome reveals a unique fibroin gene that provides high tensile strength.</title>
        <authorList>
            <person name="Kono N."/>
            <person name="Nakamura H."/>
            <person name="Ohtoshi R."/>
            <person name="Tomita M."/>
            <person name="Numata K."/>
            <person name="Arakawa K."/>
        </authorList>
    </citation>
    <scope>NUCLEOTIDE SEQUENCE [LARGE SCALE GENOMIC DNA]</scope>
</reference>
<dbReference type="AlphaFoldDB" id="A0A4C1USJ5"/>
<evidence type="ECO:0000313" key="2">
    <source>
        <dbReference type="Proteomes" id="UP000299102"/>
    </source>
</evidence>
<gene>
    <name evidence="1" type="ORF">EVAR_22030_1</name>
</gene>
<dbReference type="Proteomes" id="UP000299102">
    <property type="component" value="Unassembled WGS sequence"/>
</dbReference>
<keyword evidence="2" id="KW-1185">Reference proteome</keyword>
<sequence>MYANGTLYNPRAFALHEDKPRDVLYRVVNKSNGKKCPGRRFVAANARLPESQFGTGANSPETPFAAFKWPPAAEAAAGAMSVWRIGRLDELVFATRAAEVSRLGLYDAQIS</sequence>
<accession>A0A4C1USJ5</accession>
<proteinExistence type="predicted"/>
<name>A0A4C1USJ5_EUMVA</name>
<protein>
    <submittedName>
        <fullName evidence="1">Uncharacterized protein</fullName>
    </submittedName>
</protein>